<sequence>MRRKKEVTMQFIADQLGISKVTVSKALKGQDGVSEELRKKIKEVAAQLGYKLPGSEQAISTPKNIVIMVQEKYVDAREYTTFYLRFYQKLASSLTRRGYMCNLYPLGSNMPSAQEVNKMFIDNGISGIIVLGDVKKQHIEVIKELNISMLFLDCYNADVNVDCIVTDNYYSTFEITNYLIRCGHKSIGFVGNINATSSIQDRFLGYCRSLMGSGLPINNNCIIPDRDDSNEEVDFILPEEMPTAFVCNCDDTAYKFVKHLTEKGYKVPEDVSVVGFDNDIYAEISYPKLTTVAVDLDVMTQKAINLIIEKVENGDKDKQSRIFVSGQVIYRNSVSKIN</sequence>
<evidence type="ECO:0000256" key="3">
    <source>
        <dbReference type="ARBA" id="ARBA00023125"/>
    </source>
</evidence>
<dbReference type="EMBL" id="JACRSY010000005">
    <property type="protein sequence ID" value="MBC8578743.1"/>
    <property type="molecule type" value="Genomic_DNA"/>
</dbReference>
<dbReference type="PANTHER" id="PTHR30146:SF148">
    <property type="entry name" value="HTH-TYPE TRANSCRIPTIONAL REPRESSOR PURR-RELATED"/>
    <property type="match status" value="1"/>
</dbReference>
<organism evidence="6 7">
    <name type="scientific">Zhenhengia yiwuensis</name>
    <dbReference type="NCBI Taxonomy" id="2763666"/>
    <lineage>
        <taxon>Bacteria</taxon>
        <taxon>Bacillati</taxon>
        <taxon>Bacillota</taxon>
        <taxon>Clostridia</taxon>
        <taxon>Lachnospirales</taxon>
        <taxon>Lachnospiraceae</taxon>
        <taxon>Zhenhengia</taxon>
    </lineage>
</organism>
<dbReference type="InterPro" id="IPR028082">
    <property type="entry name" value="Peripla_BP_I"/>
</dbReference>
<dbReference type="SUPFAM" id="SSF53822">
    <property type="entry name" value="Periplasmic binding protein-like I"/>
    <property type="match status" value="1"/>
</dbReference>
<evidence type="ECO:0000256" key="2">
    <source>
        <dbReference type="ARBA" id="ARBA00023015"/>
    </source>
</evidence>
<dbReference type="CDD" id="cd19974">
    <property type="entry name" value="PBP1_LacI-like"/>
    <property type="match status" value="1"/>
</dbReference>
<dbReference type="InterPro" id="IPR010982">
    <property type="entry name" value="Lambda_DNA-bd_dom_sf"/>
</dbReference>
<dbReference type="InterPro" id="IPR046335">
    <property type="entry name" value="LacI/GalR-like_sensor"/>
</dbReference>
<dbReference type="InterPro" id="IPR000843">
    <property type="entry name" value="HTH_LacI"/>
</dbReference>
<comment type="caution">
    <text evidence="6">The sequence shown here is derived from an EMBL/GenBank/DDBJ whole genome shotgun (WGS) entry which is preliminary data.</text>
</comment>
<dbReference type="AlphaFoldDB" id="A0A926EEC0"/>
<dbReference type="Gene3D" id="1.10.260.40">
    <property type="entry name" value="lambda repressor-like DNA-binding domains"/>
    <property type="match status" value="1"/>
</dbReference>
<evidence type="ECO:0000259" key="5">
    <source>
        <dbReference type="PROSITE" id="PS50932"/>
    </source>
</evidence>
<keyword evidence="4" id="KW-0804">Transcription</keyword>
<dbReference type="Gene3D" id="3.40.50.2300">
    <property type="match status" value="2"/>
</dbReference>
<evidence type="ECO:0000313" key="6">
    <source>
        <dbReference type="EMBL" id="MBC8578743.1"/>
    </source>
</evidence>
<evidence type="ECO:0000256" key="4">
    <source>
        <dbReference type="ARBA" id="ARBA00023163"/>
    </source>
</evidence>
<dbReference type="Pfam" id="PF00356">
    <property type="entry name" value="LacI"/>
    <property type="match status" value="1"/>
</dbReference>
<reference evidence="6" key="1">
    <citation type="submission" date="2020-08" db="EMBL/GenBank/DDBJ databases">
        <title>Genome public.</title>
        <authorList>
            <person name="Liu C."/>
            <person name="Sun Q."/>
        </authorList>
    </citation>
    <scope>NUCLEOTIDE SEQUENCE</scope>
    <source>
        <strain evidence="6">NSJ-12</strain>
    </source>
</reference>
<dbReference type="SUPFAM" id="SSF47413">
    <property type="entry name" value="lambda repressor-like DNA-binding domains"/>
    <property type="match status" value="1"/>
</dbReference>
<feature type="domain" description="HTH lacI-type" evidence="5">
    <location>
        <begin position="7"/>
        <end position="61"/>
    </location>
</feature>
<dbReference type="Proteomes" id="UP000655830">
    <property type="component" value="Unassembled WGS sequence"/>
</dbReference>
<name>A0A926EEC0_9FIRM</name>
<keyword evidence="3 6" id="KW-0238">DNA-binding</keyword>
<evidence type="ECO:0000256" key="1">
    <source>
        <dbReference type="ARBA" id="ARBA00022491"/>
    </source>
</evidence>
<proteinExistence type="predicted"/>
<dbReference type="PROSITE" id="PS50932">
    <property type="entry name" value="HTH_LACI_2"/>
    <property type="match status" value="1"/>
</dbReference>
<dbReference type="GO" id="GO:0003700">
    <property type="term" value="F:DNA-binding transcription factor activity"/>
    <property type="evidence" value="ECO:0007669"/>
    <property type="project" value="TreeGrafter"/>
</dbReference>
<accession>A0A926EEC0</accession>
<evidence type="ECO:0000313" key="7">
    <source>
        <dbReference type="Proteomes" id="UP000655830"/>
    </source>
</evidence>
<dbReference type="SMART" id="SM00354">
    <property type="entry name" value="HTH_LACI"/>
    <property type="match status" value="1"/>
</dbReference>
<keyword evidence="7" id="KW-1185">Reference proteome</keyword>
<keyword evidence="2" id="KW-0805">Transcription regulation</keyword>
<dbReference type="RefSeq" id="WP_177670545.1">
    <property type="nucleotide sequence ID" value="NZ_JACRSY010000005.1"/>
</dbReference>
<keyword evidence="1" id="KW-0678">Repressor</keyword>
<dbReference type="PANTHER" id="PTHR30146">
    <property type="entry name" value="LACI-RELATED TRANSCRIPTIONAL REPRESSOR"/>
    <property type="match status" value="1"/>
</dbReference>
<dbReference type="GO" id="GO:0000976">
    <property type="term" value="F:transcription cis-regulatory region binding"/>
    <property type="evidence" value="ECO:0007669"/>
    <property type="project" value="TreeGrafter"/>
</dbReference>
<protein>
    <submittedName>
        <fullName evidence="6">LacI family DNA-binding transcriptional regulator</fullName>
    </submittedName>
</protein>
<gene>
    <name evidence="6" type="ORF">H8718_04265</name>
</gene>
<dbReference type="CDD" id="cd01392">
    <property type="entry name" value="HTH_LacI"/>
    <property type="match status" value="1"/>
</dbReference>
<dbReference type="Pfam" id="PF13377">
    <property type="entry name" value="Peripla_BP_3"/>
    <property type="match status" value="1"/>
</dbReference>